<evidence type="ECO:0000256" key="2">
    <source>
        <dbReference type="ARBA" id="ARBA00022630"/>
    </source>
</evidence>
<comment type="caution">
    <text evidence="7">The sequence shown here is derived from an EMBL/GenBank/DDBJ whole genome shotgun (WGS) entry which is preliminary data.</text>
</comment>
<dbReference type="AlphaFoldDB" id="A0A3D9RX02"/>
<dbReference type="Pfam" id="PF01266">
    <property type="entry name" value="DAO"/>
    <property type="match status" value="1"/>
</dbReference>
<comment type="cofactor">
    <cofactor evidence="1">
        <name>FAD</name>
        <dbReference type="ChEBI" id="CHEBI:57692"/>
    </cofactor>
</comment>
<protein>
    <submittedName>
        <fullName evidence="7">L-2-hydroxyglutarate oxidase</fullName>
    </submittedName>
</protein>
<dbReference type="InterPro" id="IPR006076">
    <property type="entry name" value="FAD-dep_OxRdtase"/>
</dbReference>
<proteinExistence type="inferred from homology"/>
<evidence type="ECO:0000256" key="4">
    <source>
        <dbReference type="ARBA" id="ARBA00023002"/>
    </source>
</evidence>
<keyword evidence="2" id="KW-0285">Flavoprotein</keyword>
<accession>A0A3D9RX02</accession>
<keyword evidence="4" id="KW-0560">Oxidoreductase</keyword>
<feature type="domain" description="FAD dependent oxidoreductase" evidence="6">
    <location>
        <begin position="6"/>
        <end position="394"/>
    </location>
</feature>
<sequence>MLNNYDFIIVGGGVVGLATAYKLQLKFPENSIAILEKEIKIGKHQTGRNSGVMHSGIYYKPESYKAKNCYNGLNQLVEFAKKNDVLHDICGKIIVATSTKEIPVLETIYKRGIKNKTAGICYLNSEEIKKKEPFIEGVKAIWVPTAGIIDYVGLCTTFVNKIVEINSNSKLFLSCEVKKIDSHKEVSTLKTNIGNFNASKIIFCTGLQSDRVAKKDNLKLDMQIVGFRGDYYELKPEALHKIKNLVYPVPDPKFPFLGVHFTRMIDGGIECGPNAVFTFKREGYNKTSFSLKDTFEAFAFKGTWKLFGKHWRKGIDEYKRAFSKRLFVKELQKMMPSISVNDVQPVRAGVRAQAIDYFGNMVDDFKIEKHYNNIHVINAPSPAATSCLAIADEIVNFVLK</sequence>
<dbReference type="PANTHER" id="PTHR43104:SF2">
    <property type="entry name" value="L-2-HYDROXYGLUTARATE DEHYDROGENASE, MITOCHONDRIAL"/>
    <property type="match status" value="1"/>
</dbReference>
<dbReference type="OrthoDB" id="9806565at2"/>
<gene>
    <name evidence="7" type="ORF">BX611_1878</name>
</gene>
<dbReference type="InterPro" id="IPR036188">
    <property type="entry name" value="FAD/NAD-bd_sf"/>
</dbReference>
<evidence type="ECO:0000256" key="5">
    <source>
        <dbReference type="ARBA" id="ARBA00037941"/>
    </source>
</evidence>
<evidence type="ECO:0000256" key="1">
    <source>
        <dbReference type="ARBA" id="ARBA00001974"/>
    </source>
</evidence>
<name>A0A3D9RX02_9FLAO</name>
<evidence type="ECO:0000313" key="8">
    <source>
        <dbReference type="Proteomes" id="UP000256429"/>
    </source>
</evidence>
<dbReference type="Gene3D" id="3.50.50.60">
    <property type="entry name" value="FAD/NAD(P)-binding domain"/>
    <property type="match status" value="1"/>
</dbReference>
<dbReference type="NCBIfam" id="NF008726">
    <property type="entry name" value="PRK11728.1"/>
    <property type="match status" value="1"/>
</dbReference>
<dbReference type="GO" id="GO:0005737">
    <property type="term" value="C:cytoplasm"/>
    <property type="evidence" value="ECO:0007669"/>
    <property type="project" value="TreeGrafter"/>
</dbReference>
<evidence type="ECO:0000256" key="3">
    <source>
        <dbReference type="ARBA" id="ARBA00022827"/>
    </source>
</evidence>
<dbReference type="GO" id="GO:0047545">
    <property type="term" value="F:(S)-2-hydroxyglutarate dehydrogenase activity"/>
    <property type="evidence" value="ECO:0007669"/>
    <property type="project" value="TreeGrafter"/>
</dbReference>
<organism evidence="7 8">
    <name type="scientific">Lutibacter oceani</name>
    <dbReference type="NCBI Taxonomy" id="1853311"/>
    <lineage>
        <taxon>Bacteria</taxon>
        <taxon>Pseudomonadati</taxon>
        <taxon>Bacteroidota</taxon>
        <taxon>Flavobacteriia</taxon>
        <taxon>Flavobacteriales</taxon>
        <taxon>Flavobacteriaceae</taxon>
        <taxon>Lutibacter</taxon>
    </lineage>
</organism>
<comment type="similarity">
    <text evidence="5">Belongs to the L2HGDH family.</text>
</comment>
<reference evidence="7 8" key="1">
    <citation type="submission" date="2018-08" db="EMBL/GenBank/DDBJ databases">
        <title>Genomic Encyclopedia of Type Strains, Phase III (KMG-III): the genomes of soil and plant-associated and newly described type strains.</title>
        <authorList>
            <person name="Whitman W."/>
        </authorList>
    </citation>
    <scope>NUCLEOTIDE SEQUENCE [LARGE SCALE GENOMIC DNA]</scope>
    <source>
        <strain evidence="7 8">325-5</strain>
    </source>
</reference>
<dbReference type="RefSeq" id="WP_115880405.1">
    <property type="nucleotide sequence ID" value="NZ_QTTQ01000010.1"/>
</dbReference>
<keyword evidence="3" id="KW-0274">FAD</keyword>
<keyword evidence="8" id="KW-1185">Reference proteome</keyword>
<dbReference type="Gene3D" id="3.30.9.10">
    <property type="entry name" value="D-Amino Acid Oxidase, subunit A, domain 2"/>
    <property type="match status" value="1"/>
</dbReference>
<evidence type="ECO:0000259" key="6">
    <source>
        <dbReference type="Pfam" id="PF01266"/>
    </source>
</evidence>
<dbReference type="EMBL" id="QTTQ01000010">
    <property type="protein sequence ID" value="REE82331.1"/>
    <property type="molecule type" value="Genomic_DNA"/>
</dbReference>
<dbReference type="PANTHER" id="PTHR43104">
    <property type="entry name" value="L-2-HYDROXYGLUTARATE DEHYDROGENASE, MITOCHONDRIAL"/>
    <property type="match status" value="1"/>
</dbReference>
<dbReference type="Proteomes" id="UP000256429">
    <property type="component" value="Unassembled WGS sequence"/>
</dbReference>
<evidence type="ECO:0000313" key="7">
    <source>
        <dbReference type="EMBL" id="REE82331.1"/>
    </source>
</evidence>
<dbReference type="SUPFAM" id="SSF51905">
    <property type="entry name" value="FAD/NAD(P)-binding domain"/>
    <property type="match status" value="1"/>
</dbReference>